<evidence type="ECO:0000313" key="1">
    <source>
        <dbReference type="EMBL" id="KFM06964.1"/>
    </source>
</evidence>
<sequence>NGFRQKEGRFRLDKRKKFFTMRVVRHWNRLPREAVDAPSLEVFKARLDGALNNLV</sequence>
<reference evidence="1 2" key="1">
    <citation type="submission" date="2014-04" db="EMBL/GenBank/DDBJ databases">
        <title>Genome evolution of avian class.</title>
        <authorList>
            <person name="Zhang G."/>
            <person name="Li C."/>
        </authorList>
    </citation>
    <scope>NUCLEOTIDE SEQUENCE [LARGE SCALE GENOMIC DNA]</scope>
    <source>
        <strain evidence="1">BGI_AS27</strain>
    </source>
</reference>
<dbReference type="Proteomes" id="UP000053286">
    <property type="component" value="Unassembled WGS sequence"/>
</dbReference>
<name>A0A087R0G0_APTFO</name>
<accession>A0A087R0G0</accession>
<dbReference type="AlphaFoldDB" id="A0A087R0G0"/>
<protein>
    <recommendedName>
        <fullName evidence="3">Nidogen G2 beta-barrel domain-containing protein</fullName>
    </recommendedName>
</protein>
<keyword evidence="2" id="KW-1185">Reference proteome</keyword>
<evidence type="ECO:0008006" key="3">
    <source>
        <dbReference type="Google" id="ProtNLM"/>
    </source>
</evidence>
<proteinExistence type="predicted"/>
<feature type="non-terminal residue" evidence="1">
    <location>
        <position position="55"/>
    </location>
</feature>
<gene>
    <name evidence="1" type="ORF">AS27_08797</name>
</gene>
<dbReference type="EMBL" id="KL226010">
    <property type="protein sequence ID" value="KFM06964.1"/>
    <property type="molecule type" value="Genomic_DNA"/>
</dbReference>
<evidence type="ECO:0000313" key="2">
    <source>
        <dbReference type="Proteomes" id="UP000053286"/>
    </source>
</evidence>
<organism evidence="1 2">
    <name type="scientific">Aptenodytes forsteri</name>
    <name type="common">Emperor penguin</name>
    <dbReference type="NCBI Taxonomy" id="9233"/>
    <lineage>
        <taxon>Eukaryota</taxon>
        <taxon>Metazoa</taxon>
        <taxon>Chordata</taxon>
        <taxon>Craniata</taxon>
        <taxon>Vertebrata</taxon>
        <taxon>Euteleostomi</taxon>
        <taxon>Archelosauria</taxon>
        <taxon>Archosauria</taxon>
        <taxon>Dinosauria</taxon>
        <taxon>Saurischia</taxon>
        <taxon>Theropoda</taxon>
        <taxon>Coelurosauria</taxon>
        <taxon>Aves</taxon>
        <taxon>Neognathae</taxon>
        <taxon>Neoaves</taxon>
        <taxon>Aequornithes</taxon>
        <taxon>Sphenisciformes</taxon>
        <taxon>Spheniscidae</taxon>
        <taxon>Aptenodytes</taxon>
    </lineage>
</organism>
<feature type="non-terminal residue" evidence="1">
    <location>
        <position position="1"/>
    </location>
</feature>